<dbReference type="EC" id="3.1.2.2" evidence="7"/>
<evidence type="ECO:0000256" key="5">
    <source>
        <dbReference type="ARBA" id="ARBA00023180"/>
    </source>
</evidence>
<sequence>MVCRAILSVVHNHRVHTFISLGGPLMGLYGGEPPWVQSAFPWFLSVVSAFCYWRLGQEVSVCNYWHDPTHQQRYLHKNLFLPIINNETPHRMAQVFKRNFVQLRRLVLVGGSADGELRPWQT</sequence>
<dbReference type="GO" id="GO:0016790">
    <property type="term" value="F:thiolester hydrolase activity"/>
    <property type="evidence" value="ECO:0007669"/>
    <property type="project" value="TreeGrafter"/>
</dbReference>
<dbReference type="Proteomes" id="UP001318040">
    <property type="component" value="Unplaced"/>
</dbReference>
<comment type="function">
    <text evidence="9">Catalyzes the cleavage of thioester bonds from S-palmitoyl-CoA or S-palmitoyl-N-acetylcysteamine (unbranched structures) but does not have activity against palmitoylcysteine or palmitoylated proteins, branched structures or bulky head groups. Conversely, hydrolyzes both long and short chain fatty acyl-CoA substrate.</text>
</comment>
<keyword evidence="3" id="KW-0732">Signal</keyword>
<reference evidence="11" key="1">
    <citation type="submission" date="2025-08" db="UniProtKB">
        <authorList>
            <consortium name="RefSeq"/>
        </authorList>
    </citation>
    <scope>IDENTIFICATION</scope>
    <source>
        <tissue evidence="11">Sperm</tissue>
    </source>
</reference>
<comment type="catalytic activity">
    <reaction evidence="8">
        <text>S-hexadecanoyl-N-acetylcysteamine + H2O = N-acetylcysteamine + hexadecanoate + H(+)</text>
        <dbReference type="Rhea" id="RHEA:84099"/>
        <dbReference type="ChEBI" id="CHEBI:7896"/>
        <dbReference type="ChEBI" id="CHEBI:15377"/>
        <dbReference type="ChEBI" id="CHEBI:15378"/>
        <dbReference type="ChEBI" id="CHEBI:74410"/>
        <dbReference type="ChEBI" id="CHEBI:233601"/>
    </reaction>
</comment>
<keyword evidence="4" id="KW-0378">Hydrolase</keyword>
<organism evidence="10 11">
    <name type="scientific">Petromyzon marinus</name>
    <name type="common">Sea lamprey</name>
    <dbReference type="NCBI Taxonomy" id="7757"/>
    <lineage>
        <taxon>Eukaryota</taxon>
        <taxon>Metazoa</taxon>
        <taxon>Chordata</taxon>
        <taxon>Craniata</taxon>
        <taxon>Vertebrata</taxon>
        <taxon>Cyclostomata</taxon>
        <taxon>Hyperoartia</taxon>
        <taxon>Petromyzontiformes</taxon>
        <taxon>Petromyzontidae</taxon>
        <taxon>Petromyzon</taxon>
    </lineage>
</organism>
<proteinExistence type="inferred from homology"/>
<evidence type="ECO:0000256" key="9">
    <source>
        <dbReference type="ARBA" id="ARBA00093353"/>
    </source>
</evidence>
<evidence type="ECO:0000256" key="1">
    <source>
        <dbReference type="ARBA" id="ARBA00004371"/>
    </source>
</evidence>
<dbReference type="SUPFAM" id="SSF53474">
    <property type="entry name" value="alpha/beta-Hydrolases"/>
    <property type="match status" value="1"/>
</dbReference>
<evidence type="ECO:0000256" key="8">
    <source>
        <dbReference type="ARBA" id="ARBA00093223"/>
    </source>
</evidence>
<dbReference type="KEGG" id="pmrn:116937969"/>
<evidence type="ECO:0000256" key="2">
    <source>
        <dbReference type="ARBA" id="ARBA00010758"/>
    </source>
</evidence>
<dbReference type="Gene3D" id="3.40.50.1820">
    <property type="entry name" value="alpha/beta hydrolase"/>
    <property type="match status" value="1"/>
</dbReference>
<comment type="similarity">
    <text evidence="2">Belongs to the palmitoyl-protein thioesterase family.</text>
</comment>
<dbReference type="AlphaFoldDB" id="A0AAJ7SKL6"/>
<evidence type="ECO:0000256" key="6">
    <source>
        <dbReference type="ARBA" id="ARBA00023228"/>
    </source>
</evidence>
<dbReference type="PANTHER" id="PTHR11247">
    <property type="entry name" value="PALMITOYL-PROTEIN THIOESTERASE/DOLICHYLDIPHOSPHATASE 1"/>
    <property type="match status" value="1"/>
</dbReference>
<evidence type="ECO:0000313" key="10">
    <source>
        <dbReference type="Proteomes" id="UP001318040"/>
    </source>
</evidence>
<dbReference type="RefSeq" id="XP_032801025.1">
    <property type="nucleotide sequence ID" value="XM_032945134.1"/>
</dbReference>
<feature type="non-terminal residue" evidence="11">
    <location>
        <position position="122"/>
    </location>
</feature>
<evidence type="ECO:0000256" key="3">
    <source>
        <dbReference type="ARBA" id="ARBA00022729"/>
    </source>
</evidence>
<dbReference type="PANTHER" id="PTHR11247:SF27">
    <property type="entry name" value="LYSOSOMAL THIOESTERASE PPT2"/>
    <property type="match status" value="1"/>
</dbReference>
<dbReference type="GO" id="GO:0005764">
    <property type="term" value="C:lysosome"/>
    <property type="evidence" value="ECO:0007669"/>
    <property type="project" value="UniProtKB-SubCell"/>
</dbReference>
<keyword evidence="10" id="KW-1185">Reference proteome</keyword>
<evidence type="ECO:0000256" key="4">
    <source>
        <dbReference type="ARBA" id="ARBA00022801"/>
    </source>
</evidence>
<protein>
    <recommendedName>
        <fullName evidence="7">palmitoyl-CoA hydrolase</fullName>
        <ecNumber evidence="7">3.1.2.2</ecNumber>
    </recommendedName>
</protein>
<evidence type="ECO:0000256" key="7">
    <source>
        <dbReference type="ARBA" id="ARBA00038848"/>
    </source>
</evidence>
<keyword evidence="6" id="KW-0458">Lysosome</keyword>
<accession>A0AAJ7SKL6</accession>
<name>A0AAJ7SKL6_PETMA</name>
<gene>
    <name evidence="11" type="primary">LOC116937969</name>
</gene>
<evidence type="ECO:0000313" key="11">
    <source>
        <dbReference type="RefSeq" id="XP_032801025.1"/>
    </source>
</evidence>
<comment type="subcellular location">
    <subcellularLocation>
        <location evidence="1">Lysosome</location>
    </subcellularLocation>
</comment>
<dbReference type="InterPro" id="IPR029058">
    <property type="entry name" value="AB_hydrolase_fold"/>
</dbReference>
<keyword evidence="5" id="KW-0325">Glycoprotein</keyword>
<dbReference type="Pfam" id="PF02089">
    <property type="entry name" value="Palm_thioest"/>
    <property type="match status" value="1"/>
</dbReference>